<name>A0ABV1J7L5_9FIRM</name>
<dbReference type="Pfam" id="PF04294">
    <property type="entry name" value="VanW"/>
    <property type="match status" value="1"/>
</dbReference>
<proteinExistence type="predicted"/>
<feature type="domain" description="YoaR-like putative peptidoglycan binding" evidence="1">
    <location>
        <begin position="93"/>
        <end position="197"/>
    </location>
</feature>
<dbReference type="InterPro" id="IPR007391">
    <property type="entry name" value="Vancomycin_resist_VanW"/>
</dbReference>
<gene>
    <name evidence="2" type="ORF">AAA081_07810</name>
</gene>
<comment type="caution">
    <text evidence="2">The sequence shown here is derived from an EMBL/GenBank/DDBJ whole genome shotgun (WGS) entry which is preliminary data.</text>
</comment>
<dbReference type="InterPro" id="IPR052913">
    <property type="entry name" value="Glycopeptide_resist_protein"/>
</dbReference>
<dbReference type="PANTHER" id="PTHR35788:SF1">
    <property type="entry name" value="EXPORTED PROTEIN"/>
    <property type="match status" value="1"/>
</dbReference>
<dbReference type="Proteomes" id="UP001481872">
    <property type="component" value="Unassembled WGS sequence"/>
</dbReference>
<accession>A0ABV1J7L5</accession>
<protein>
    <submittedName>
        <fullName evidence="2">VanW family protein</fullName>
    </submittedName>
</protein>
<evidence type="ECO:0000313" key="3">
    <source>
        <dbReference type="Proteomes" id="UP001481872"/>
    </source>
</evidence>
<sequence>MEQKYLHFRRQKRHHLKRMKRRRMATVAGAVVLICFIILGFLPTFGIISPGTNYCGKSLGFLTVKGAEKKLNKYEKEFQTAEVVLTHKKKSTTLTPPQLGLSVDEEQVAMDALAESRGRRFFGRMGQVFKKEAVQTPLAVDEATLNRRLRDLNGVLYETAKPATVAMKGERAVILPGNKGEVPDTAKARADLSRGIQSPVEIHTRIMEPAIEAQELAGIDGKLAEAVTTYDPADENRTTNVENGARYFRRIVLAPGEKLSFLSTIGGITEAHGFVKGKTVSNGVETEGIGGGVCQVSTTMYNAVARSGLNVMTKFNHSKAVPYAKEGLDCAVSDGYKDFIFANPFTKPVYIETTAKEGTLTCTIYGPAEEKPYTIDLVPEKVRDLPASKEVAYSTDLAPGEIKILRQQVDGSIYITYAVYSVQGRELRRIPVAKSRYVPVDGKVLVGKGK</sequence>
<keyword evidence="3" id="KW-1185">Reference proteome</keyword>
<dbReference type="RefSeq" id="WP_349054499.1">
    <property type="nucleotide sequence ID" value="NZ_JBBNPS010000028.1"/>
</dbReference>
<evidence type="ECO:0000313" key="2">
    <source>
        <dbReference type="EMBL" id="MEQ3354194.1"/>
    </source>
</evidence>
<reference evidence="2 3" key="1">
    <citation type="submission" date="2024-04" db="EMBL/GenBank/DDBJ databases">
        <title>Human intestinal bacterial collection.</title>
        <authorList>
            <person name="Pauvert C."/>
            <person name="Hitch T.C.A."/>
            <person name="Clavel T."/>
        </authorList>
    </citation>
    <scope>NUCLEOTIDE SEQUENCE [LARGE SCALE GENOMIC DNA]</scope>
    <source>
        <strain evidence="2 3">CLA-SR-H026</strain>
    </source>
</reference>
<dbReference type="Pfam" id="PF12229">
    <property type="entry name" value="PG_binding_4"/>
    <property type="match status" value="1"/>
</dbReference>
<dbReference type="InterPro" id="IPR022029">
    <property type="entry name" value="YoaR-like_PG-bd"/>
</dbReference>
<dbReference type="PANTHER" id="PTHR35788">
    <property type="entry name" value="EXPORTED PROTEIN-RELATED"/>
    <property type="match status" value="1"/>
</dbReference>
<evidence type="ECO:0000259" key="1">
    <source>
        <dbReference type="Pfam" id="PF12229"/>
    </source>
</evidence>
<organism evidence="2 3">
    <name type="scientific">Aedoeadaptatus acetigenes</name>
    <dbReference type="NCBI Taxonomy" id="2981723"/>
    <lineage>
        <taxon>Bacteria</taxon>
        <taxon>Bacillati</taxon>
        <taxon>Bacillota</taxon>
        <taxon>Tissierellia</taxon>
        <taxon>Tissierellales</taxon>
        <taxon>Peptoniphilaceae</taxon>
        <taxon>Aedoeadaptatus</taxon>
    </lineage>
</organism>
<dbReference type="EMBL" id="JBBNPS010000028">
    <property type="protein sequence ID" value="MEQ3354194.1"/>
    <property type="molecule type" value="Genomic_DNA"/>
</dbReference>